<dbReference type="InterPro" id="IPR000210">
    <property type="entry name" value="BTB/POZ_dom"/>
</dbReference>
<dbReference type="Gene3D" id="3.30.710.10">
    <property type="entry name" value="Potassium Channel Kv1.1, Chain A"/>
    <property type="match status" value="1"/>
</dbReference>
<dbReference type="Pfam" id="PF01344">
    <property type="entry name" value="Kelch_1"/>
    <property type="match status" value="1"/>
</dbReference>
<evidence type="ECO:0000256" key="2">
    <source>
        <dbReference type="ARBA" id="ARBA00022737"/>
    </source>
</evidence>
<dbReference type="Pfam" id="PF00651">
    <property type="entry name" value="BTB"/>
    <property type="match status" value="1"/>
</dbReference>
<dbReference type="InterPro" id="IPR011333">
    <property type="entry name" value="SKP1/BTB/POZ_sf"/>
</dbReference>
<accession>A0A0X3PZ05</accession>
<name>A0A0X3PZ05_SCHSO</name>
<dbReference type="InterPro" id="IPR015915">
    <property type="entry name" value="Kelch-typ_b-propeller"/>
</dbReference>
<dbReference type="InterPro" id="IPR006652">
    <property type="entry name" value="Kelch_1"/>
</dbReference>
<protein>
    <submittedName>
        <fullName evidence="4">Kelch-like protein 17</fullName>
    </submittedName>
</protein>
<reference evidence="4" key="1">
    <citation type="submission" date="2016-01" db="EMBL/GenBank/DDBJ databases">
        <title>Reference transcriptome for the parasite Schistocephalus solidus: insights into the molecular evolution of parasitism.</title>
        <authorList>
            <person name="Hebert F.O."/>
            <person name="Grambauer S."/>
            <person name="Barber I."/>
            <person name="Landry C.R."/>
            <person name="Aubin-Horth N."/>
        </authorList>
    </citation>
    <scope>NUCLEOTIDE SEQUENCE</scope>
</reference>
<dbReference type="PANTHER" id="PTHR45632:SF3">
    <property type="entry name" value="KELCH-LIKE PROTEIN 32"/>
    <property type="match status" value="1"/>
</dbReference>
<evidence type="ECO:0000313" key="4">
    <source>
        <dbReference type="EMBL" id="JAP52466.1"/>
    </source>
</evidence>
<dbReference type="SUPFAM" id="SSF117281">
    <property type="entry name" value="Kelch motif"/>
    <property type="match status" value="1"/>
</dbReference>
<gene>
    <name evidence="4" type="primary">KLH17</name>
    <name evidence="4" type="ORF">TR112774</name>
</gene>
<feature type="domain" description="BTB" evidence="3">
    <location>
        <begin position="28"/>
        <end position="99"/>
    </location>
</feature>
<evidence type="ECO:0000259" key="3">
    <source>
        <dbReference type="PROSITE" id="PS50097"/>
    </source>
</evidence>
<dbReference type="SMART" id="SM00875">
    <property type="entry name" value="BACK"/>
    <property type="match status" value="1"/>
</dbReference>
<dbReference type="Gene3D" id="1.25.40.420">
    <property type="match status" value="1"/>
</dbReference>
<keyword evidence="2" id="KW-0677">Repeat</keyword>
<sequence length="606" mass="68497">MAGVDAVIFEDDFPLAKSCPELEDILKKDEVPGVEIELLNGEKMTAHEIVLAARVPYIRQLITQHREDRQPIFQWKMVPKIVAEAIVTYVYSGKLEISESTANGLYILAKMLKMNKVEHWSMSFLLSHINNENLGARLRLARRIGSPVLQDACIDFMKSAYEDVVRKPVFQQLPAEILLRLLKDDELNISSEEVLFNSLMWWVKPDCEVDTSRLAQLPAFMAEIRWSETSRTFRNELDSREIISTDLPSMKFLHRACMWIENPENQDCPFNSTPRKGHIVLYGVPGKEDEHWVCQSYDPQEGQGLPVSQGEPRFHAAIACVRGRLLLIGGCMLEDSSENATCEVDELDPRTGNWAALEAMMARRTYGHTATTVRVEGQQGVKDEEVIVVCGGRDEQENALASCELYVPPENFWYKLPDMQKKRSWTAAAALPDGRLFLFGGVGSNNSVEFCCLRDWRTARSSTTDAFWREAAPMNWCSEERYGLAATAFRQDIIVAGGAPKNEQAVQVFHPPAYAAIGEDALGQWTRLEQQKLNKERVVFSLLVHRGRIFALGSCFSDPAAQNSVEEFVPTEDNRTGTWKSGFESWKWVERPVPANISKIWNATVA</sequence>
<dbReference type="SMART" id="SM00612">
    <property type="entry name" value="Kelch"/>
    <property type="match status" value="2"/>
</dbReference>
<dbReference type="InterPro" id="IPR011705">
    <property type="entry name" value="BACK"/>
</dbReference>
<dbReference type="Gene3D" id="2.120.10.80">
    <property type="entry name" value="Kelch-type beta propeller"/>
    <property type="match status" value="1"/>
</dbReference>
<evidence type="ECO:0000256" key="1">
    <source>
        <dbReference type="ARBA" id="ARBA00022441"/>
    </source>
</evidence>
<dbReference type="Pfam" id="PF07707">
    <property type="entry name" value="BACK"/>
    <property type="match status" value="1"/>
</dbReference>
<organism evidence="4">
    <name type="scientific">Schistocephalus solidus</name>
    <name type="common">Tapeworm</name>
    <dbReference type="NCBI Taxonomy" id="70667"/>
    <lineage>
        <taxon>Eukaryota</taxon>
        <taxon>Metazoa</taxon>
        <taxon>Spiralia</taxon>
        <taxon>Lophotrochozoa</taxon>
        <taxon>Platyhelminthes</taxon>
        <taxon>Cestoda</taxon>
        <taxon>Eucestoda</taxon>
        <taxon>Diphyllobothriidea</taxon>
        <taxon>Diphyllobothriidae</taxon>
        <taxon>Schistocephalus</taxon>
    </lineage>
</organism>
<dbReference type="PANTHER" id="PTHR45632">
    <property type="entry name" value="LD33804P"/>
    <property type="match status" value="1"/>
</dbReference>
<dbReference type="PROSITE" id="PS50097">
    <property type="entry name" value="BTB"/>
    <property type="match status" value="1"/>
</dbReference>
<proteinExistence type="predicted"/>
<keyword evidence="1" id="KW-0880">Kelch repeat</keyword>
<dbReference type="SUPFAM" id="SSF54695">
    <property type="entry name" value="POZ domain"/>
    <property type="match status" value="1"/>
</dbReference>
<dbReference type="AlphaFoldDB" id="A0A0X3PZ05"/>
<dbReference type="EMBL" id="GEEE01010759">
    <property type="protein sequence ID" value="JAP52466.1"/>
    <property type="molecule type" value="Transcribed_RNA"/>
</dbReference>